<protein>
    <recommendedName>
        <fullName evidence="4">F-box domain-containing protein</fullName>
    </recommendedName>
</protein>
<dbReference type="OrthoDB" id="1899182at2759"/>
<feature type="compositionally biased region" description="Polar residues" evidence="1">
    <location>
        <begin position="1"/>
        <end position="15"/>
    </location>
</feature>
<comment type="caution">
    <text evidence="2">The sequence shown here is derived from an EMBL/GenBank/DDBJ whole genome shotgun (WGS) entry which is preliminary data.</text>
</comment>
<name>A0A9Q0JAH8_9ROSI</name>
<proteinExistence type="predicted"/>
<gene>
    <name evidence="2" type="ORF">Tsubulata_005625</name>
</gene>
<dbReference type="SUPFAM" id="SSF117281">
    <property type="entry name" value="Kelch motif"/>
    <property type="match status" value="1"/>
</dbReference>
<organism evidence="2 3">
    <name type="scientific">Turnera subulata</name>
    <dbReference type="NCBI Taxonomy" id="218843"/>
    <lineage>
        <taxon>Eukaryota</taxon>
        <taxon>Viridiplantae</taxon>
        <taxon>Streptophyta</taxon>
        <taxon>Embryophyta</taxon>
        <taxon>Tracheophyta</taxon>
        <taxon>Spermatophyta</taxon>
        <taxon>Magnoliopsida</taxon>
        <taxon>eudicotyledons</taxon>
        <taxon>Gunneridae</taxon>
        <taxon>Pentapetalae</taxon>
        <taxon>rosids</taxon>
        <taxon>fabids</taxon>
        <taxon>Malpighiales</taxon>
        <taxon>Passifloraceae</taxon>
        <taxon>Turnera</taxon>
    </lineage>
</organism>
<feature type="region of interest" description="Disordered" evidence="1">
    <location>
        <begin position="1"/>
        <end position="25"/>
    </location>
</feature>
<sequence length="393" mass="43497">MESIPKQTKGSSNSTDDSDHDETLLPGLPNHLISQLCLASAPPSLLFSVCHSWRRFLYSPSFPPYFCLYAILSPSPALHQQQQQQQASSSSSSTSSNNSIELFSLDPISSTWNPLPSPPKDSLDHLLHHHPSFLSRKLPIQSLTVSHNLVLMAGTGHKFMPALSRPLVFNPESNRWFFGPLFSTPRRWCVTGSVRSTVYLASGVGSHYRGDVARSMDQWDMRANSGDWEWESMAPLKDGRFSREAIEAVGYKEKLYMVNVKGNAVKEGLVYNVEANQWESMPSGLIAGWNGPAAAMNEEVMYVVDEVVGALSEYQSQSDSWRKVIELPELKHAEQISAGRGRVCVVCANGEKIVVVDVVARPAKSWVVHPPSGQQVVSLHILPRMKITLTPCT</sequence>
<evidence type="ECO:0000313" key="2">
    <source>
        <dbReference type="EMBL" id="KAJ4834478.1"/>
    </source>
</evidence>
<reference evidence="2" key="2">
    <citation type="journal article" date="2023" name="Plants (Basel)">
        <title>Annotation of the Turnera subulata (Passifloraceae) Draft Genome Reveals the S-Locus Evolved after the Divergence of Turneroideae from Passifloroideae in a Stepwise Manner.</title>
        <authorList>
            <person name="Henning P.M."/>
            <person name="Roalson E.H."/>
            <person name="Mir W."/>
            <person name="McCubbin A.G."/>
            <person name="Shore J.S."/>
        </authorList>
    </citation>
    <scope>NUCLEOTIDE SEQUENCE</scope>
    <source>
        <strain evidence="2">F60SS</strain>
    </source>
</reference>
<dbReference type="Proteomes" id="UP001141552">
    <property type="component" value="Unassembled WGS sequence"/>
</dbReference>
<dbReference type="EMBL" id="JAKUCV010004693">
    <property type="protein sequence ID" value="KAJ4834478.1"/>
    <property type="molecule type" value="Genomic_DNA"/>
</dbReference>
<accession>A0A9Q0JAH8</accession>
<dbReference type="PANTHER" id="PTHR47590">
    <property type="entry name" value="F-BOX/KELCH-REPEAT PROTEIN SKIP25"/>
    <property type="match status" value="1"/>
</dbReference>
<dbReference type="AlphaFoldDB" id="A0A9Q0JAH8"/>
<evidence type="ECO:0008006" key="4">
    <source>
        <dbReference type="Google" id="ProtNLM"/>
    </source>
</evidence>
<dbReference type="InterPro" id="IPR015915">
    <property type="entry name" value="Kelch-typ_b-propeller"/>
</dbReference>
<reference evidence="2" key="1">
    <citation type="submission" date="2022-02" db="EMBL/GenBank/DDBJ databases">
        <authorList>
            <person name="Henning P.M."/>
            <person name="McCubbin A.G."/>
            <person name="Shore J.S."/>
        </authorList>
    </citation>
    <scope>NUCLEOTIDE SEQUENCE</scope>
    <source>
        <strain evidence="2">F60SS</strain>
        <tissue evidence="2">Leaves</tissue>
    </source>
</reference>
<dbReference type="Gene3D" id="2.120.10.80">
    <property type="entry name" value="Kelch-type beta propeller"/>
    <property type="match status" value="1"/>
</dbReference>
<keyword evidence="3" id="KW-1185">Reference proteome</keyword>
<evidence type="ECO:0000313" key="3">
    <source>
        <dbReference type="Proteomes" id="UP001141552"/>
    </source>
</evidence>
<dbReference type="PANTHER" id="PTHR47590:SF7">
    <property type="entry name" value="OS06G0711700 PROTEIN"/>
    <property type="match status" value="1"/>
</dbReference>
<evidence type="ECO:0000256" key="1">
    <source>
        <dbReference type="SAM" id="MobiDB-lite"/>
    </source>
</evidence>